<comment type="caution">
    <text evidence="2">The sequence shown here is derived from an EMBL/GenBank/DDBJ whole genome shotgun (WGS) entry which is preliminary data.</text>
</comment>
<sequence>MENQNVSKNIDKEIARLDQQIADAKQFRAIIQEEQKPIYSVYKWIAPERVFETRDRTWYVIVASIAMAVIIYSALTGNYLLIIAVIALILLLYALNSIPPEKVTHEITNKGLNVFERLILWKDITSFWVTRRNTHVLINFEVKEGKDVDRIILLEGEGDAKKIVSYIVQHVDYLSQAEIGMNIIGSILEGKYVPLIRFLESDDIVTKDPKDSPLLNQQTKTTSK</sequence>
<name>A0A955L569_9BACT</name>
<evidence type="ECO:0000313" key="2">
    <source>
        <dbReference type="EMBL" id="MCA9383124.1"/>
    </source>
</evidence>
<reference evidence="2" key="1">
    <citation type="submission" date="2020-04" db="EMBL/GenBank/DDBJ databases">
        <authorList>
            <person name="Zhang T."/>
        </authorList>
    </citation>
    <scope>NUCLEOTIDE SEQUENCE</scope>
    <source>
        <strain evidence="2">HKST-UBA14</strain>
    </source>
</reference>
<proteinExistence type="predicted"/>
<evidence type="ECO:0000313" key="3">
    <source>
        <dbReference type="Proteomes" id="UP000783287"/>
    </source>
</evidence>
<reference evidence="2" key="2">
    <citation type="journal article" date="2021" name="Microbiome">
        <title>Successional dynamics and alternative stable states in a saline activated sludge microbial community over 9 years.</title>
        <authorList>
            <person name="Wang Y."/>
            <person name="Ye J."/>
            <person name="Ju F."/>
            <person name="Liu L."/>
            <person name="Boyd J.A."/>
            <person name="Deng Y."/>
            <person name="Parks D.H."/>
            <person name="Jiang X."/>
            <person name="Yin X."/>
            <person name="Woodcroft B.J."/>
            <person name="Tyson G.W."/>
            <person name="Hugenholtz P."/>
            <person name="Polz M.F."/>
            <person name="Zhang T."/>
        </authorList>
    </citation>
    <scope>NUCLEOTIDE SEQUENCE</scope>
    <source>
        <strain evidence="2">HKST-UBA14</strain>
    </source>
</reference>
<dbReference type="AlphaFoldDB" id="A0A955L569"/>
<keyword evidence="1" id="KW-0812">Transmembrane</keyword>
<keyword evidence="1" id="KW-1133">Transmembrane helix</keyword>
<dbReference type="EMBL" id="JAGQLK010000029">
    <property type="protein sequence ID" value="MCA9383124.1"/>
    <property type="molecule type" value="Genomic_DNA"/>
</dbReference>
<protein>
    <submittedName>
        <fullName evidence="2">Uncharacterized protein</fullName>
    </submittedName>
</protein>
<organism evidence="2 3">
    <name type="scientific">Candidatus Dojkabacteria bacterium</name>
    <dbReference type="NCBI Taxonomy" id="2099670"/>
    <lineage>
        <taxon>Bacteria</taxon>
        <taxon>Candidatus Dojkabacteria</taxon>
    </lineage>
</organism>
<evidence type="ECO:0000256" key="1">
    <source>
        <dbReference type="SAM" id="Phobius"/>
    </source>
</evidence>
<keyword evidence="1" id="KW-0472">Membrane</keyword>
<feature type="transmembrane region" description="Helical" evidence="1">
    <location>
        <begin position="79"/>
        <end position="95"/>
    </location>
</feature>
<accession>A0A955L569</accession>
<gene>
    <name evidence="2" type="ORF">KC909_02045</name>
</gene>
<dbReference type="Proteomes" id="UP000783287">
    <property type="component" value="Unassembled WGS sequence"/>
</dbReference>
<feature type="transmembrane region" description="Helical" evidence="1">
    <location>
        <begin position="57"/>
        <end position="73"/>
    </location>
</feature>